<gene>
    <name evidence="4" type="ORF">CDD81_4140</name>
</gene>
<evidence type="ECO:0000313" key="4">
    <source>
        <dbReference type="EMBL" id="PHH64699.1"/>
    </source>
</evidence>
<evidence type="ECO:0000313" key="5">
    <source>
        <dbReference type="Proteomes" id="UP000226192"/>
    </source>
</evidence>
<comment type="caution">
    <text evidence="4">The sequence shown here is derived from an EMBL/GenBank/DDBJ whole genome shotgun (WGS) entry which is preliminary data.</text>
</comment>
<evidence type="ECO:0000256" key="1">
    <source>
        <dbReference type="ARBA" id="ARBA00023242"/>
    </source>
</evidence>
<protein>
    <recommendedName>
        <fullName evidence="3">Zn(2)-C6 fungal-type domain-containing protein</fullName>
    </recommendedName>
</protein>
<accession>A0A2C5XAI7</accession>
<evidence type="ECO:0000259" key="3">
    <source>
        <dbReference type="PROSITE" id="PS50048"/>
    </source>
</evidence>
<dbReference type="Pfam" id="PF00172">
    <property type="entry name" value="Zn_clus"/>
    <property type="match status" value="1"/>
</dbReference>
<organism evidence="4 5">
    <name type="scientific">Ophiocordyceps australis</name>
    <dbReference type="NCBI Taxonomy" id="1399860"/>
    <lineage>
        <taxon>Eukaryota</taxon>
        <taxon>Fungi</taxon>
        <taxon>Dikarya</taxon>
        <taxon>Ascomycota</taxon>
        <taxon>Pezizomycotina</taxon>
        <taxon>Sordariomycetes</taxon>
        <taxon>Hypocreomycetidae</taxon>
        <taxon>Hypocreales</taxon>
        <taxon>Ophiocordycipitaceae</taxon>
        <taxon>Ophiocordyceps</taxon>
    </lineage>
</organism>
<dbReference type="GO" id="GO:0000981">
    <property type="term" value="F:DNA-binding transcription factor activity, RNA polymerase II-specific"/>
    <property type="evidence" value="ECO:0007669"/>
    <property type="project" value="InterPro"/>
</dbReference>
<dbReference type="InterPro" id="IPR001138">
    <property type="entry name" value="Zn2Cys6_DnaBD"/>
</dbReference>
<proteinExistence type="predicted"/>
<dbReference type="PANTHER" id="PTHR35392">
    <property type="entry name" value="ZN(II)2CYS6 TRANSCRIPTION FACTOR (EUROFUNG)-RELATED-RELATED"/>
    <property type="match status" value="1"/>
</dbReference>
<feature type="domain" description="Zn(2)-C6 fungal-type" evidence="3">
    <location>
        <begin position="245"/>
        <end position="277"/>
    </location>
</feature>
<dbReference type="Gene3D" id="4.10.240.10">
    <property type="entry name" value="Zn(2)-C6 fungal-type DNA-binding domain"/>
    <property type="match status" value="1"/>
</dbReference>
<name>A0A2C5XAI7_9HYPO</name>
<feature type="compositionally biased region" description="Low complexity" evidence="2">
    <location>
        <begin position="180"/>
        <end position="191"/>
    </location>
</feature>
<dbReference type="AlphaFoldDB" id="A0A2C5XAI7"/>
<dbReference type="PANTHER" id="PTHR35392:SF5">
    <property type="entry name" value="ZN(2)-C6 FUNGAL-TYPE DOMAIN-CONTAINING PROTEIN"/>
    <property type="match status" value="1"/>
</dbReference>
<evidence type="ECO:0000256" key="2">
    <source>
        <dbReference type="SAM" id="MobiDB-lite"/>
    </source>
</evidence>
<dbReference type="InterPro" id="IPR036864">
    <property type="entry name" value="Zn2-C6_fun-type_DNA-bd_sf"/>
</dbReference>
<reference evidence="4 5" key="1">
    <citation type="submission" date="2017-06" db="EMBL/GenBank/DDBJ databases">
        <title>Ant-infecting Ophiocordyceps genomes reveal a high diversity of potential behavioral manipulation genes and a possible major role for enterotoxins.</title>
        <authorList>
            <person name="De Bekker C."/>
            <person name="Evans H.C."/>
            <person name="Brachmann A."/>
            <person name="Hughes D.P."/>
        </authorList>
    </citation>
    <scope>NUCLEOTIDE SEQUENCE [LARGE SCALE GENOMIC DNA]</scope>
    <source>
        <strain evidence="4 5">Map64</strain>
    </source>
</reference>
<dbReference type="GO" id="GO:0008270">
    <property type="term" value="F:zinc ion binding"/>
    <property type="evidence" value="ECO:0007669"/>
    <property type="project" value="InterPro"/>
</dbReference>
<keyword evidence="1" id="KW-0539">Nucleus</keyword>
<feature type="region of interest" description="Disordered" evidence="2">
    <location>
        <begin position="125"/>
        <end position="195"/>
    </location>
</feature>
<dbReference type="EMBL" id="NJET01000027">
    <property type="protein sequence ID" value="PHH64699.1"/>
    <property type="molecule type" value="Genomic_DNA"/>
</dbReference>
<dbReference type="CDD" id="cd00067">
    <property type="entry name" value="GAL4"/>
    <property type="match status" value="1"/>
</dbReference>
<dbReference type="PROSITE" id="PS50048">
    <property type="entry name" value="ZN2_CY6_FUNGAL_2"/>
    <property type="match status" value="1"/>
</dbReference>
<dbReference type="InterPro" id="IPR052973">
    <property type="entry name" value="Fungal_sec-metab_reg_TF"/>
</dbReference>
<sequence length="680" mass="75739">MSHGPSFTDALASAYDSDESWHLVDSTTSSATGSVLLVRSPASASLCGYGVVRHASSPRGLGEASKVSAAPQQLGQVDEARRGLAQGGGQELVPHECLFAGEWAQREQAASTPFMMTIESGPFCADTLPSKPHNASPAPSCQELQLPPDALGISGTRSDSGSKSPRAGVRKARRGRANSARHSSQSSASSHDPFVIMTPQSMSAPQSRPNALECFEAMRVSQRGRKGPLASKIKESALQVRRRGACFCCHSRKVKCDMERPCQRCKKLMQQVPQVVCWQFQDFNVALFPDFIRAHFRTHEMARFLRDSIQEFRVGGVNKPCRVELFSGSRLSATLQIEASFFTAKSCDALQHWHLNAERGRLQIESNGSTPIGLDFESGAHRHGLRKKVEAYVDAIVDDARFVEQVTESVRSTQLPAKVLAVVHKYAQQSGSVMVKRALSIYAMHYIMTRHLCITQRCVTTLLSSGLVPQNTQWVTSRVLTRQIKSLVDELLIDTMQQLFDLFSRSLKPKCRREWAPCTAAFLVLCLFMEAVETTAESFVASQLQVDARNHSSPVYGPDFALRVCRELENMPFKQFAYQFHNTYQTHSKDVNTTSFNPLFDNHGLDNHHLEGPDLEMIQGLRELLRGEYWQDLQFLADDDIVLNKPDSFPIDPSYIYTGRLVSKFLLSFANDKIIFEGRL</sequence>
<dbReference type="OrthoDB" id="4226666at2759"/>
<dbReference type="SUPFAM" id="SSF57701">
    <property type="entry name" value="Zn2/Cys6 DNA-binding domain"/>
    <property type="match status" value="1"/>
</dbReference>
<dbReference type="STRING" id="1399860.A0A2C5XAI7"/>
<keyword evidence="5" id="KW-1185">Reference proteome</keyword>
<dbReference type="Proteomes" id="UP000226192">
    <property type="component" value="Unassembled WGS sequence"/>
</dbReference>